<dbReference type="Gene3D" id="3.20.20.70">
    <property type="entry name" value="Aldolase class I"/>
    <property type="match status" value="1"/>
</dbReference>
<dbReference type="EMBL" id="FMYU01000007">
    <property type="protein sequence ID" value="SDC60225.1"/>
    <property type="molecule type" value="Genomic_DNA"/>
</dbReference>
<dbReference type="PANTHER" id="PTHR11228">
    <property type="entry name" value="RADICAL SAM DOMAIN PROTEIN"/>
    <property type="match status" value="1"/>
</dbReference>
<dbReference type="Proteomes" id="UP000199411">
    <property type="component" value="Unassembled WGS sequence"/>
</dbReference>
<dbReference type="AlphaFoldDB" id="A0A1G6MZ81"/>
<protein>
    <submittedName>
        <fullName evidence="7">Iron-sulfur cluster-binding domain-containing protein</fullName>
    </submittedName>
</protein>
<dbReference type="InterPro" id="IPR023885">
    <property type="entry name" value="4Fe4S-binding_SPASM_dom"/>
</dbReference>
<dbReference type="GO" id="GO:0046872">
    <property type="term" value="F:metal ion binding"/>
    <property type="evidence" value="ECO:0007669"/>
    <property type="project" value="UniProtKB-KW"/>
</dbReference>
<keyword evidence="5" id="KW-0411">Iron-sulfur</keyword>
<accession>A0A1G6MZ81</accession>
<gene>
    <name evidence="7" type="ORF">SAMN05660835_01054</name>
</gene>
<dbReference type="Pfam" id="PF13186">
    <property type="entry name" value="SPASM"/>
    <property type="match status" value="1"/>
</dbReference>
<evidence type="ECO:0000256" key="1">
    <source>
        <dbReference type="ARBA" id="ARBA00001966"/>
    </source>
</evidence>
<feature type="domain" description="4Fe4S-binding SPASM" evidence="6">
    <location>
        <begin position="218"/>
        <end position="274"/>
    </location>
</feature>
<dbReference type="RefSeq" id="WP_092128710.1">
    <property type="nucleotide sequence ID" value="NZ_FMYU01000007.1"/>
</dbReference>
<comment type="cofactor">
    <cofactor evidence="1">
        <name>[4Fe-4S] cluster</name>
        <dbReference type="ChEBI" id="CHEBI:49883"/>
    </cofactor>
</comment>
<dbReference type="CDD" id="cd21109">
    <property type="entry name" value="SPASM"/>
    <property type="match status" value="1"/>
</dbReference>
<keyword evidence="4" id="KW-0408">Iron</keyword>
<dbReference type="InterPro" id="IPR058240">
    <property type="entry name" value="rSAM_sf"/>
</dbReference>
<dbReference type="InterPro" id="IPR007197">
    <property type="entry name" value="rSAM"/>
</dbReference>
<dbReference type="SFLD" id="SFLDS00029">
    <property type="entry name" value="Radical_SAM"/>
    <property type="match status" value="1"/>
</dbReference>
<dbReference type="OrthoDB" id="5414041at2"/>
<dbReference type="InterPro" id="IPR013785">
    <property type="entry name" value="Aldolase_TIM"/>
</dbReference>
<evidence type="ECO:0000256" key="3">
    <source>
        <dbReference type="ARBA" id="ARBA00022723"/>
    </source>
</evidence>
<reference evidence="8" key="1">
    <citation type="submission" date="2016-10" db="EMBL/GenBank/DDBJ databases">
        <authorList>
            <person name="Varghese N."/>
            <person name="Submissions S."/>
        </authorList>
    </citation>
    <scope>NUCLEOTIDE SEQUENCE [LARGE SCALE GENOMIC DNA]</scope>
    <source>
        <strain evidence="8">DSM 8415</strain>
    </source>
</reference>
<proteinExistence type="predicted"/>
<keyword evidence="2" id="KW-0949">S-adenosyl-L-methionine</keyword>
<dbReference type="PANTHER" id="PTHR11228:SF7">
    <property type="entry name" value="PQQA PEPTIDE CYCLASE"/>
    <property type="match status" value="1"/>
</dbReference>
<organism evidence="7 8">
    <name type="scientific">Desulfurella multipotens</name>
    <dbReference type="NCBI Taxonomy" id="79269"/>
    <lineage>
        <taxon>Bacteria</taxon>
        <taxon>Pseudomonadati</taxon>
        <taxon>Campylobacterota</taxon>
        <taxon>Desulfurellia</taxon>
        <taxon>Desulfurellales</taxon>
        <taxon>Desulfurellaceae</taxon>
        <taxon>Desulfurella</taxon>
    </lineage>
</organism>
<name>A0A1G6MZ81_9BACT</name>
<dbReference type="GO" id="GO:0051536">
    <property type="term" value="F:iron-sulfur cluster binding"/>
    <property type="evidence" value="ECO:0007669"/>
    <property type="project" value="UniProtKB-KW"/>
</dbReference>
<evidence type="ECO:0000313" key="8">
    <source>
        <dbReference type="Proteomes" id="UP000199411"/>
    </source>
</evidence>
<dbReference type="GO" id="GO:0003824">
    <property type="term" value="F:catalytic activity"/>
    <property type="evidence" value="ECO:0007669"/>
    <property type="project" value="InterPro"/>
</dbReference>
<evidence type="ECO:0000256" key="2">
    <source>
        <dbReference type="ARBA" id="ARBA00022691"/>
    </source>
</evidence>
<evidence type="ECO:0000256" key="4">
    <source>
        <dbReference type="ARBA" id="ARBA00023004"/>
    </source>
</evidence>
<evidence type="ECO:0000313" key="7">
    <source>
        <dbReference type="EMBL" id="SDC60225.1"/>
    </source>
</evidence>
<dbReference type="InterPro" id="IPR050377">
    <property type="entry name" value="Radical_SAM_PqqE_MftC-like"/>
</dbReference>
<evidence type="ECO:0000256" key="5">
    <source>
        <dbReference type="ARBA" id="ARBA00023014"/>
    </source>
</evidence>
<evidence type="ECO:0000259" key="6">
    <source>
        <dbReference type="Pfam" id="PF13186"/>
    </source>
</evidence>
<dbReference type="SUPFAM" id="SSF102114">
    <property type="entry name" value="Radical SAM enzymes"/>
    <property type="match status" value="1"/>
</dbReference>
<keyword evidence="8" id="KW-1185">Reference proteome</keyword>
<sequence>MLIDDLKLPVSYFKSIEFTMQVGCSVGCNFCPQGVFVKNYRSNIKSFTLESFKKALNNIKNSTIEEIKFSGFSEPLENAYIYDCILEAYKEGFRVELITTLKNFSKAGFETIKNLPIKCHISIQPPNLNNRKGLSDATAWNNVEQLLSLDPKCYLVFGCLDNGLTQSMKNDLKSIENKFNISIKYERYTTRAGYMGSILKTNPHKKLICKHNLGQVALPNGDLALCCMDFGLKHIVGNIFEEHYLNILNGEKLKEILLIMLGQKEGEILCQTCEYAKAIPGFLSPKCYVNARETFKNLRDKLVPKNSSTRKKLDALFR</sequence>
<keyword evidence="3" id="KW-0479">Metal-binding</keyword>